<comment type="caution">
    <text evidence="2">The sequence shown here is derived from an EMBL/GenBank/DDBJ whole genome shotgun (WGS) entry which is preliminary data.</text>
</comment>
<dbReference type="Pfam" id="PF00561">
    <property type="entry name" value="Abhydrolase_1"/>
    <property type="match status" value="1"/>
</dbReference>
<accession>A0ABQ1WFM4</accession>
<name>A0ABQ1WFM4_9BACT</name>
<dbReference type="PANTHER" id="PTHR43194:SF2">
    <property type="entry name" value="PEROXISOMAL MEMBRANE PROTEIN LPX1"/>
    <property type="match status" value="1"/>
</dbReference>
<sequence>MSAPLSLVVSDFTLPFANHYLRCRTLRQPVAAADGRPWLVFLHDSLGSIRLWRELPAQLAAALGCHALVYDRRGYGESAPFGPEPRTPAYLEQEARTVPAVLAACGIRRAVLLGHSDGGTLALLVAAAEPALVAAAVTVGAHVFVEKETVRGIQAARQQYATTELPQRLARYHGANTEGLFRAWTDTWLAPDFRSWNIEHYLPRVQCPLLVVQGAADEYGTPAQVAAIARQVAGPVRTALLPGLGHTPHREAPELVLELVVEFLSHIASGA</sequence>
<dbReference type="Proteomes" id="UP000601361">
    <property type="component" value="Unassembled WGS sequence"/>
</dbReference>
<dbReference type="PANTHER" id="PTHR43194">
    <property type="entry name" value="HYDROLASE ALPHA/BETA FOLD FAMILY"/>
    <property type="match status" value="1"/>
</dbReference>
<evidence type="ECO:0000313" key="2">
    <source>
        <dbReference type="EMBL" id="GGG27874.1"/>
    </source>
</evidence>
<keyword evidence="3" id="KW-1185">Reference proteome</keyword>
<gene>
    <name evidence="2" type="ORF">GCM10011378_00850</name>
</gene>
<reference evidence="3" key="1">
    <citation type="journal article" date="2019" name="Int. J. Syst. Evol. Microbiol.">
        <title>The Global Catalogue of Microorganisms (GCM) 10K type strain sequencing project: providing services to taxonomists for standard genome sequencing and annotation.</title>
        <authorList>
            <consortium name="The Broad Institute Genomics Platform"/>
            <consortium name="The Broad Institute Genome Sequencing Center for Infectious Disease"/>
            <person name="Wu L."/>
            <person name="Ma J."/>
        </authorList>
    </citation>
    <scope>NUCLEOTIDE SEQUENCE [LARGE SCALE GENOMIC DNA]</scope>
    <source>
        <strain evidence="3">CGMCC 1.12990</strain>
    </source>
</reference>
<organism evidence="2 3">
    <name type="scientific">Hymenobacter glacieicola</name>
    <dbReference type="NCBI Taxonomy" id="1562124"/>
    <lineage>
        <taxon>Bacteria</taxon>
        <taxon>Pseudomonadati</taxon>
        <taxon>Bacteroidota</taxon>
        <taxon>Cytophagia</taxon>
        <taxon>Cytophagales</taxon>
        <taxon>Hymenobacteraceae</taxon>
        <taxon>Hymenobacter</taxon>
    </lineage>
</organism>
<dbReference type="RefSeq" id="WP_188555852.1">
    <property type="nucleotide sequence ID" value="NZ_BMGS01000001.1"/>
</dbReference>
<evidence type="ECO:0000313" key="3">
    <source>
        <dbReference type="Proteomes" id="UP000601361"/>
    </source>
</evidence>
<dbReference type="SUPFAM" id="SSF53474">
    <property type="entry name" value="alpha/beta-Hydrolases"/>
    <property type="match status" value="1"/>
</dbReference>
<dbReference type="InterPro" id="IPR029058">
    <property type="entry name" value="AB_hydrolase_fold"/>
</dbReference>
<dbReference type="Gene3D" id="3.40.50.1820">
    <property type="entry name" value="alpha/beta hydrolase"/>
    <property type="match status" value="1"/>
</dbReference>
<feature type="domain" description="AB hydrolase-1" evidence="1">
    <location>
        <begin position="37"/>
        <end position="213"/>
    </location>
</feature>
<keyword evidence="2" id="KW-0378">Hydrolase</keyword>
<evidence type="ECO:0000259" key="1">
    <source>
        <dbReference type="Pfam" id="PF00561"/>
    </source>
</evidence>
<proteinExistence type="predicted"/>
<protein>
    <submittedName>
        <fullName evidence="2">Alpha/beta hydrolase</fullName>
    </submittedName>
</protein>
<dbReference type="EMBL" id="BMGS01000001">
    <property type="protein sequence ID" value="GGG27874.1"/>
    <property type="molecule type" value="Genomic_DNA"/>
</dbReference>
<dbReference type="InterPro" id="IPR050228">
    <property type="entry name" value="Carboxylesterase_BioH"/>
</dbReference>
<dbReference type="InterPro" id="IPR000073">
    <property type="entry name" value="AB_hydrolase_1"/>
</dbReference>
<dbReference type="GO" id="GO:0016787">
    <property type="term" value="F:hydrolase activity"/>
    <property type="evidence" value="ECO:0007669"/>
    <property type="project" value="UniProtKB-KW"/>
</dbReference>